<keyword evidence="9" id="KW-0505">Motor protein</keyword>
<dbReference type="GO" id="GO:0045504">
    <property type="term" value="F:dynein heavy chain binding"/>
    <property type="evidence" value="ECO:0007669"/>
    <property type="project" value="TreeGrafter"/>
</dbReference>
<dbReference type="GO" id="GO:0003341">
    <property type="term" value="P:cilium movement"/>
    <property type="evidence" value="ECO:0007669"/>
    <property type="project" value="TreeGrafter"/>
</dbReference>
<dbReference type="GO" id="GO:0036157">
    <property type="term" value="C:outer dynein arm"/>
    <property type="evidence" value="ECO:0007669"/>
    <property type="project" value="TreeGrafter"/>
</dbReference>
<evidence type="ECO:0000256" key="6">
    <source>
        <dbReference type="ARBA" id="ARBA00022737"/>
    </source>
</evidence>
<keyword evidence="8" id="KW-0969">Cilium</keyword>
<dbReference type="GO" id="GO:0005874">
    <property type="term" value="C:microtubule"/>
    <property type="evidence" value="ECO:0007669"/>
    <property type="project" value="UniProtKB-KW"/>
</dbReference>
<dbReference type="AlphaFoldDB" id="A0A8X6LRZ6"/>
<dbReference type="SUPFAM" id="SSF50978">
    <property type="entry name" value="WD40 repeat-like"/>
    <property type="match status" value="1"/>
</dbReference>
<sequence length="557" mass="63741">MDITFIYTQKRKEFGKPYSFTDIGPHLLVDIDPDPELKEEFYVVSSMSREVDNTKKICAQEINTVSYPTVSRGMKHTEGGWPAGVDIEDEDSVARFRKKTEKDKAYATFIKTFADTMEMYIMQNNSINIYEEYFSGERIKSAEKMSFRSLNIFHDPSDPVRKVVDLSWSENSLKIAAAYSNEGLKIPFNEISLHSYVWDVENCLQPYCVLEPELCLNCVEFNPVYIDLLVGGYVNGQVALWDIRVDRRPQQLSLIECDSHTQKVTGIKWFESSTNMDFLTTSVDGKVMSWDARNLKQPTEILILGPERNEVTDMNKCYTVNCVEYDSRVPEVFLLGTEQGDILSFSRQAQSPSDKLSALYDCKNHPILKIKRNAFFPQLFASCDPWSIKIWSEKATESPILNIISKEGYFTDIDWSPSRASLLFVTKTNGSVEMWDIPGKTTEPLKSIVVGKEELYSFAVQNSGKLLACSTLSGSIHVLQVPDFLQQTSEVELEAISLAIGGPELVEAKPRPQKLQRSYMYDDEEADFEDRWDPPETAEELYEEFEILFKKYPLFNE</sequence>
<evidence type="ECO:0000256" key="10">
    <source>
        <dbReference type="ARBA" id="ARBA00023212"/>
    </source>
</evidence>
<keyword evidence="7" id="KW-0243">Dynein</keyword>
<evidence type="ECO:0000256" key="1">
    <source>
        <dbReference type="ARBA" id="ARBA00004430"/>
    </source>
</evidence>
<dbReference type="EMBL" id="BMAO01037541">
    <property type="protein sequence ID" value="GFR18517.1"/>
    <property type="molecule type" value="Genomic_DNA"/>
</dbReference>
<evidence type="ECO:0000256" key="3">
    <source>
        <dbReference type="ARBA" id="ARBA00022490"/>
    </source>
</evidence>
<dbReference type="InterPro" id="IPR001680">
    <property type="entry name" value="WD40_rpt"/>
</dbReference>
<evidence type="ECO:0000256" key="4">
    <source>
        <dbReference type="ARBA" id="ARBA00022574"/>
    </source>
</evidence>
<dbReference type="GO" id="GO:0036158">
    <property type="term" value="P:outer dynein arm assembly"/>
    <property type="evidence" value="ECO:0007669"/>
    <property type="project" value="TreeGrafter"/>
</dbReference>
<comment type="subcellular location">
    <subcellularLocation>
        <location evidence="1">Cytoplasm</location>
        <location evidence="1">Cytoskeleton</location>
        <location evidence="1">Cilium axoneme</location>
    </subcellularLocation>
</comment>
<dbReference type="InterPro" id="IPR036322">
    <property type="entry name" value="WD40_repeat_dom_sf"/>
</dbReference>
<protein>
    <submittedName>
        <fullName evidence="12">Dynein intermediate chain 3, ciliary</fullName>
    </submittedName>
</protein>
<evidence type="ECO:0000256" key="11">
    <source>
        <dbReference type="ARBA" id="ARBA00023273"/>
    </source>
</evidence>
<evidence type="ECO:0000256" key="2">
    <source>
        <dbReference type="ARBA" id="ARBA00011059"/>
    </source>
</evidence>
<dbReference type="SMART" id="SM00320">
    <property type="entry name" value="WD40"/>
    <property type="match status" value="5"/>
</dbReference>
<evidence type="ECO:0000256" key="5">
    <source>
        <dbReference type="ARBA" id="ARBA00022701"/>
    </source>
</evidence>
<dbReference type="InterPro" id="IPR050687">
    <property type="entry name" value="Dynein_IC"/>
</dbReference>
<dbReference type="InterPro" id="IPR015943">
    <property type="entry name" value="WD40/YVTN_repeat-like_dom_sf"/>
</dbReference>
<accession>A0A8X6LRZ6</accession>
<keyword evidence="11" id="KW-0966">Cell projection</keyword>
<name>A0A8X6LRZ6_TRICU</name>
<keyword evidence="13" id="KW-1185">Reference proteome</keyword>
<dbReference type="Gene3D" id="2.130.10.10">
    <property type="entry name" value="YVTN repeat-like/Quinoprotein amine dehydrogenase"/>
    <property type="match status" value="2"/>
</dbReference>
<keyword evidence="4" id="KW-0853">WD repeat</keyword>
<organism evidence="12 13">
    <name type="scientific">Trichonephila clavata</name>
    <name type="common">Joro spider</name>
    <name type="synonym">Nephila clavata</name>
    <dbReference type="NCBI Taxonomy" id="2740835"/>
    <lineage>
        <taxon>Eukaryota</taxon>
        <taxon>Metazoa</taxon>
        <taxon>Ecdysozoa</taxon>
        <taxon>Arthropoda</taxon>
        <taxon>Chelicerata</taxon>
        <taxon>Arachnida</taxon>
        <taxon>Araneae</taxon>
        <taxon>Araneomorphae</taxon>
        <taxon>Entelegynae</taxon>
        <taxon>Araneoidea</taxon>
        <taxon>Nephilidae</taxon>
        <taxon>Trichonephila</taxon>
    </lineage>
</organism>
<dbReference type="Proteomes" id="UP000887116">
    <property type="component" value="Unassembled WGS sequence"/>
</dbReference>
<evidence type="ECO:0000313" key="12">
    <source>
        <dbReference type="EMBL" id="GFR18517.1"/>
    </source>
</evidence>
<evidence type="ECO:0000256" key="7">
    <source>
        <dbReference type="ARBA" id="ARBA00023017"/>
    </source>
</evidence>
<keyword evidence="5" id="KW-0493">Microtubule</keyword>
<comment type="caution">
    <text evidence="12">The sequence shown here is derived from an EMBL/GenBank/DDBJ whole genome shotgun (WGS) entry which is preliminary data.</text>
</comment>
<keyword evidence="10" id="KW-0206">Cytoskeleton</keyword>
<comment type="similarity">
    <text evidence="2">Belongs to the dynein intermediate chain family.</text>
</comment>
<dbReference type="PANTHER" id="PTHR12442:SF7">
    <property type="entry name" value="DYNEIN AXONEMAL INTERMEDIATE CHAIN 2"/>
    <property type="match status" value="1"/>
</dbReference>
<reference evidence="12" key="1">
    <citation type="submission" date="2020-07" db="EMBL/GenBank/DDBJ databases">
        <title>Multicomponent nature underlies the extraordinary mechanical properties of spider dragline silk.</title>
        <authorList>
            <person name="Kono N."/>
            <person name="Nakamura H."/>
            <person name="Mori M."/>
            <person name="Yoshida Y."/>
            <person name="Ohtoshi R."/>
            <person name="Malay A.D."/>
            <person name="Moran D.A.P."/>
            <person name="Tomita M."/>
            <person name="Numata K."/>
            <person name="Arakawa K."/>
        </authorList>
    </citation>
    <scope>NUCLEOTIDE SEQUENCE</scope>
</reference>
<evidence type="ECO:0000256" key="9">
    <source>
        <dbReference type="ARBA" id="ARBA00023175"/>
    </source>
</evidence>
<keyword evidence="6" id="KW-0677">Repeat</keyword>
<keyword evidence="3" id="KW-0963">Cytoplasm</keyword>
<dbReference type="OrthoDB" id="366230at2759"/>
<evidence type="ECO:0000256" key="8">
    <source>
        <dbReference type="ARBA" id="ARBA00023069"/>
    </source>
</evidence>
<proteinExistence type="inferred from homology"/>
<gene>
    <name evidence="12" type="ORF">TNCT_584561</name>
</gene>
<evidence type="ECO:0000313" key="13">
    <source>
        <dbReference type="Proteomes" id="UP000887116"/>
    </source>
</evidence>
<dbReference type="PANTHER" id="PTHR12442">
    <property type="entry name" value="DYNEIN INTERMEDIATE CHAIN"/>
    <property type="match status" value="1"/>
</dbReference>
<dbReference type="GO" id="GO:0045503">
    <property type="term" value="F:dynein light chain binding"/>
    <property type="evidence" value="ECO:0007669"/>
    <property type="project" value="TreeGrafter"/>
</dbReference>